<dbReference type="SUPFAM" id="SSF49785">
    <property type="entry name" value="Galactose-binding domain-like"/>
    <property type="match status" value="1"/>
</dbReference>
<dbReference type="InterPro" id="IPR013783">
    <property type="entry name" value="Ig-like_fold"/>
</dbReference>
<dbReference type="RefSeq" id="WP_119755611.1">
    <property type="nucleotide sequence ID" value="NZ_CP032382.1"/>
</dbReference>
<organism evidence="3 4">
    <name type="scientific">Chryseolinea soli</name>
    <dbReference type="NCBI Taxonomy" id="2321403"/>
    <lineage>
        <taxon>Bacteria</taxon>
        <taxon>Pseudomonadati</taxon>
        <taxon>Bacteroidota</taxon>
        <taxon>Cytophagia</taxon>
        <taxon>Cytophagales</taxon>
        <taxon>Fulvivirgaceae</taxon>
        <taxon>Chryseolinea</taxon>
    </lineage>
</organism>
<keyword evidence="1" id="KW-0732">Signal</keyword>
<dbReference type="InterPro" id="IPR008979">
    <property type="entry name" value="Galactose-bd-like_sf"/>
</dbReference>
<evidence type="ECO:0000256" key="1">
    <source>
        <dbReference type="SAM" id="SignalP"/>
    </source>
</evidence>
<dbReference type="OrthoDB" id="660167at2"/>
<dbReference type="InterPro" id="IPR002909">
    <property type="entry name" value="IPT_dom"/>
</dbReference>
<dbReference type="Proteomes" id="UP000266183">
    <property type="component" value="Chromosome"/>
</dbReference>
<dbReference type="AlphaFoldDB" id="A0A385SU78"/>
<feature type="domain" description="IPT/TIG" evidence="2">
    <location>
        <begin position="129"/>
        <end position="201"/>
    </location>
</feature>
<name>A0A385SU78_9BACT</name>
<keyword evidence="4" id="KW-1185">Reference proteome</keyword>
<dbReference type="Gene3D" id="2.60.40.10">
    <property type="entry name" value="Immunoglobulins"/>
    <property type="match status" value="2"/>
</dbReference>
<protein>
    <recommendedName>
        <fullName evidence="2">IPT/TIG domain-containing protein</fullName>
    </recommendedName>
</protein>
<feature type="signal peptide" evidence="1">
    <location>
        <begin position="1"/>
        <end position="27"/>
    </location>
</feature>
<dbReference type="Gene3D" id="2.60.120.430">
    <property type="entry name" value="Galactose-binding lectin"/>
    <property type="match status" value="1"/>
</dbReference>
<dbReference type="Pfam" id="PF01833">
    <property type="entry name" value="TIG"/>
    <property type="match status" value="1"/>
</dbReference>
<dbReference type="InterPro" id="IPR014756">
    <property type="entry name" value="Ig_E-set"/>
</dbReference>
<proteinExistence type="predicted"/>
<reference evidence="4" key="1">
    <citation type="submission" date="2018-09" db="EMBL/GenBank/DDBJ databases">
        <title>Chryseolinea sp. KIS68-18 isolated from soil.</title>
        <authorList>
            <person name="Weon H.-Y."/>
            <person name="Kwon S.-W."/>
            <person name="Lee S.A."/>
        </authorList>
    </citation>
    <scope>NUCLEOTIDE SEQUENCE [LARGE SCALE GENOMIC DNA]</scope>
    <source>
        <strain evidence="4">KIS68-18</strain>
    </source>
</reference>
<dbReference type="KEGG" id="chk:D4L85_18060"/>
<dbReference type="PROSITE" id="PS51257">
    <property type="entry name" value="PROKAR_LIPOPROTEIN"/>
    <property type="match status" value="1"/>
</dbReference>
<dbReference type="SUPFAM" id="SSF81296">
    <property type="entry name" value="E set domains"/>
    <property type="match status" value="1"/>
</dbReference>
<accession>A0A385SU78</accession>
<sequence>MDIQKKITRKVLTAMSLLIVVASLFVACNDDDQGGTPALERVSLVAKDSTTQSGRRGTTYVIYGNNLATTREVYFNESLAPLNVTLVRNDNIIIRIPDNAPFANVPNKIRVVTEFGQAELDFVIQQPGPSIASFDPAFIGAGGIVTIKGEFFENLQSVRFDDAEAEVVSASGKEIEVKVPDGVTSAYLYVTTSAGTVKSSSAFGFKFVIYDEDLVATWQKWGGWSSTTDWTSTQQAKRGDKSMKITYDGAWGGSQSHPSNTFVLVNNYTAVKLSIFGGAGTTGKSVMLFIKDNDGVVGTQKSLAIQEGVWTDFTIPLSELGSPSTINEFVFQDQGGAPYVIFIDDIGLL</sequence>
<evidence type="ECO:0000313" key="4">
    <source>
        <dbReference type="Proteomes" id="UP000266183"/>
    </source>
</evidence>
<dbReference type="EMBL" id="CP032382">
    <property type="protein sequence ID" value="AYB32358.1"/>
    <property type="molecule type" value="Genomic_DNA"/>
</dbReference>
<gene>
    <name evidence="3" type="ORF">D4L85_18060</name>
</gene>
<feature type="chain" id="PRO_5017211201" description="IPT/TIG domain-containing protein" evidence="1">
    <location>
        <begin position="28"/>
        <end position="349"/>
    </location>
</feature>
<evidence type="ECO:0000259" key="2">
    <source>
        <dbReference type="Pfam" id="PF01833"/>
    </source>
</evidence>
<evidence type="ECO:0000313" key="3">
    <source>
        <dbReference type="EMBL" id="AYB32358.1"/>
    </source>
</evidence>